<dbReference type="EMBL" id="LR796565">
    <property type="protein sequence ID" value="CAB4151890.1"/>
    <property type="molecule type" value="Genomic_DNA"/>
</dbReference>
<keyword evidence="1" id="KW-0812">Transmembrane</keyword>
<evidence type="ECO:0000313" key="4">
    <source>
        <dbReference type="EMBL" id="CAB4166747.1"/>
    </source>
</evidence>
<reference evidence="2" key="1">
    <citation type="submission" date="2020-04" db="EMBL/GenBank/DDBJ databases">
        <authorList>
            <person name="Chiriac C."/>
            <person name="Salcher M."/>
            <person name="Ghai R."/>
            <person name="Kavagutti S V."/>
        </authorList>
    </citation>
    <scope>NUCLEOTIDE SEQUENCE</scope>
</reference>
<feature type="transmembrane region" description="Helical" evidence="1">
    <location>
        <begin position="39"/>
        <end position="56"/>
    </location>
</feature>
<evidence type="ECO:0000313" key="3">
    <source>
        <dbReference type="EMBL" id="CAB4151890.1"/>
    </source>
</evidence>
<dbReference type="EMBL" id="LR796793">
    <property type="protein sequence ID" value="CAB4166747.1"/>
    <property type="molecule type" value="Genomic_DNA"/>
</dbReference>
<sequence length="94" mass="9778">MNIVSFALPYVLPLFLGSATSVCYQYVKKASAWVDAQPSQIHAFLVGAIAIVLPLIGKLVPGFSATDLAGVDAATIQSLLALAAAKTTFALRAK</sequence>
<keyword evidence="1" id="KW-0472">Membrane</keyword>
<keyword evidence="1" id="KW-1133">Transmembrane helix</keyword>
<protein>
    <submittedName>
        <fullName evidence="2">Uncharacterized protein</fullName>
    </submittedName>
</protein>
<accession>A0A6J5LR20</accession>
<organism evidence="2">
    <name type="scientific">uncultured Caudovirales phage</name>
    <dbReference type="NCBI Taxonomy" id="2100421"/>
    <lineage>
        <taxon>Viruses</taxon>
        <taxon>Duplodnaviria</taxon>
        <taxon>Heunggongvirae</taxon>
        <taxon>Uroviricota</taxon>
        <taxon>Caudoviricetes</taxon>
        <taxon>Peduoviridae</taxon>
        <taxon>Maltschvirus</taxon>
        <taxon>Maltschvirus maltsch</taxon>
    </lineage>
</organism>
<dbReference type="EMBL" id="LR796324">
    <property type="protein sequence ID" value="CAB4136748.1"/>
    <property type="molecule type" value="Genomic_DNA"/>
</dbReference>
<evidence type="ECO:0000256" key="1">
    <source>
        <dbReference type="SAM" id="Phobius"/>
    </source>
</evidence>
<name>A0A6J5LR20_9CAUD</name>
<gene>
    <name evidence="2" type="ORF">UFOVP305_7</name>
    <name evidence="3" type="ORF">UFOVP593_38</name>
    <name evidence="4" type="ORF">UFOVP842_48</name>
</gene>
<evidence type="ECO:0000313" key="2">
    <source>
        <dbReference type="EMBL" id="CAB4136748.1"/>
    </source>
</evidence>
<proteinExistence type="predicted"/>